<protein>
    <submittedName>
        <fullName evidence="1">Uncharacterized protein</fullName>
    </submittedName>
</protein>
<dbReference type="EMBL" id="SGJD01002118">
    <property type="protein sequence ID" value="KAB0396644.1"/>
    <property type="molecule type" value="Genomic_DNA"/>
</dbReference>
<accession>A0A643C962</accession>
<proteinExistence type="predicted"/>
<name>A0A643C962_BALPH</name>
<dbReference type="AlphaFoldDB" id="A0A643C962"/>
<keyword evidence="2" id="KW-1185">Reference proteome</keyword>
<evidence type="ECO:0000313" key="1">
    <source>
        <dbReference type="EMBL" id="KAB0396644.1"/>
    </source>
</evidence>
<gene>
    <name evidence="1" type="ORF">E2I00_005127</name>
</gene>
<dbReference type="Gene3D" id="3.30.60.300">
    <property type="match status" value="1"/>
</dbReference>
<reference evidence="1 2" key="1">
    <citation type="journal article" date="2019" name="PLoS ONE">
        <title>Genomic analyses reveal an absence of contemporary introgressive admixture between fin whales and blue whales, despite known hybrids.</title>
        <authorList>
            <person name="Westbury M.V."/>
            <person name="Petersen B."/>
            <person name="Lorenzen E.D."/>
        </authorList>
    </citation>
    <scope>NUCLEOTIDE SEQUENCE [LARGE SCALE GENOMIC DNA]</scope>
    <source>
        <strain evidence="1">FinWhale-01</strain>
    </source>
</reference>
<feature type="non-terminal residue" evidence="1">
    <location>
        <position position="67"/>
    </location>
</feature>
<comment type="caution">
    <text evidence="1">The sequence shown here is derived from an EMBL/GenBank/DDBJ whole genome shotgun (WGS) entry which is preliminary data.</text>
</comment>
<dbReference type="Proteomes" id="UP000437017">
    <property type="component" value="Unassembled WGS sequence"/>
</dbReference>
<sequence>APDGYGVVASKSLSQMSQGPHWPNHNVHLHQTAEQEAYDFEDMVAEKQLIPDGCGIKYISNNNPWTN</sequence>
<feature type="non-terminal residue" evidence="1">
    <location>
        <position position="1"/>
    </location>
</feature>
<organism evidence="1 2">
    <name type="scientific">Balaenoptera physalus</name>
    <name type="common">Fin whale</name>
    <name type="synonym">Balaena physalus</name>
    <dbReference type="NCBI Taxonomy" id="9770"/>
    <lineage>
        <taxon>Eukaryota</taxon>
        <taxon>Metazoa</taxon>
        <taxon>Chordata</taxon>
        <taxon>Craniata</taxon>
        <taxon>Vertebrata</taxon>
        <taxon>Euteleostomi</taxon>
        <taxon>Mammalia</taxon>
        <taxon>Eutheria</taxon>
        <taxon>Laurasiatheria</taxon>
        <taxon>Artiodactyla</taxon>
        <taxon>Whippomorpha</taxon>
        <taxon>Cetacea</taxon>
        <taxon>Mysticeti</taxon>
        <taxon>Balaenopteridae</taxon>
        <taxon>Balaenoptera</taxon>
    </lineage>
</organism>
<evidence type="ECO:0000313" key="2">
    <source>
        <dbReference type="Proteomes" id="UP000437017"/>
    </source>
</evidence>